<dbReference type="EMBL" id="MIGB01000021">
    <property type="protein sequence ID" value="OSY38689.1"/>
    <property type="molecule type" value="Genomic_DNA"/>
</dbReference>
<name>A0A1Y2MUM2_PSEAH</name>
<proteinExistence type="predicted"/>
<comment type="caution">
    <text evidence="2">The sequence shown here is derived from an EMBL/GenBank/DDBJ whole genome shotgun (WGS) entry which is preliminary data.</text>
</comment>
<dbReference type="Pfam" id="PF01740">
    <property type="entry name" value="STAS"/>
    <property type="match status" value="1"/>
</dbReference>
<feature type="domain" description="STAS" evidence="1">
    <location>
        <begin position="24"/>
        <end position="133"/>
    </location>
</feature>
<dbReference type="CDD" id="cd07043">
    <property type="entry name" value="STAS_anti-anti-sigma_factors"/>
    <property type="match status" value="1"/>
</dbReference>
<organism evidence="2 3">
    <name type="scientific">Pseudonocardia autotrophica</name>
    <name type="common">Amycolata autotrophica</name>
    <name type="synonym">Nocardia autotrophica</name>
    <dbReference type="NCBI Taxonomy" id="2074"/>
    <lineage>
        <taxon>Bacteria</taxon>
        <taxon>Bacillati</taxon>
        <taxon>Actinomycetota</taxon>
        <taxon>Actinomycetes</taxon>
        <taxon>Pseudonocardiales</taxon>
        <taxon>Pseudonocardiaceae</taxon>
        <taxon>Pseudonocardia</taxon>
    </lineage>
</organism>
<dbReference type="OrthoDB" id="3577449at2"/>
<keyword evidence="3" id="KW-1185">Reference proteome</keyword>
<dbReference type="SUPFAM" id="SSF52091">
    <property type="entry name" value="SpoIIaa-like"/>
    <property type="match status" value="1"/>
</dbReference>
<dbReference type="RefSeq" id="WP_085914089.1">
    <property type="nucleotide sequence ID" value="NZ_AP018920.1"/>
</dbReference>
<dbReference type="STRING" id="2074.BG845_03891"/>
<evidence type="ECO:0000313" key="2">
    <source>
        <dbReference type="EMBL" id="OSY38689.1"/>
    </source>
</evidence>
<dbReference type="Proteomes" id="UP000194360">
    <property type="component" value="Unassembled WGS sequence"/>
</dbReference>
<accession>A0A1Y2MUM2</accession>
<sequence length="155" mass="16702">MEDETRPLPSPEPAEQLGDHPVLRFETSRHPSGATVLHAIGAVDDDTSPDLWGELGIWSEESSDLILDLSGVDFLGTAGLTSLLEARDVIGAEGKRLRVVCGSSRPARRALQVTGAMELFDVQDRLPEGAAASRDVLFGVPDPDVRLDGRPRVHE</sequence>
<gene>
    <name evidence="2" type="primary">rsbV_1</name>
    <name evidence="2" type="ORF">BG845_03891</name>
</gene>
<reference evidence="2 3" key="1">
    <citation type="submission" date="2016-09" db="EMBL/GenBank/DDBJ databases">
        <title>Pseudonocardia autotrophica DSM535, a candidate organism with high potential of specific P450 cytochromes.</title>
        <authorList>
            <person name="Grumaz C."/>
            <person name="Vainshtein Y."/>
            <person name="Kirstahler P."/>
            <person name="Sohn K."/>
        </authorList>
    </citation>
    <scope>NUCLEOTIDE SEQUENCE [LARGE SCALE GENOMIC DNA]</scope>
    <source>
        <strain evidence="2 3">DSM 535</strain>
    </source>
</reference>
<dbReference type="InterPro" id="IPR036513">
    <property type="entry name" value="STAS_dom_sf"/>
</dbReference>
<dbReference type="Gene3D" id="3.30.750.24">
    <property type="entry name" value="STAS domain"/>
    <property type="match status" value="1"/>
</dbReference>
<dbReference type="InterPro" id="IPR002645">
    <property type="entry name" value="STAS_dom"/>
</dbReference>
<evidence type="ECO:0000313" key="3">
    <source>
        <dbReference type="Proteomes" id="UP000194360"/>
    </source>
</evidence>
<dbReference type="PROSITE" id="PS50801">
    <property type="entry name" value="STAS"/>
    <property type="match status" value="1"/>
</dbReference>
<evidence type="ECO:0000259" key="1">
    <source>
        <dbReference type="PROSITE" id="PS50801"/>
    </source>
</evidence>
<protein>
    <submittedName>
        <fullName evidence="2">Anti-sigma-B factor antagonist</fullName>
    </submittedName>
</protein>
<dbReference type="AlphaFoldDB" id="A0A1Y2MUM2"/>